<accession>A0A7I7S509</accession>
<organism evidence="3 4">
    <name type="scientific">Mycolicibacterium arabiense</name>
    <dbReference type="NCBI Taxonomy" id="1286181"/>
    <lineage>
        <taxon>Bacteria</taxon>
        <taxon>Bacillati</taxon>
        <taxon>Actinomycetota</taxon>
        <taxon>Actinomycetes</taxon>
        <taxon>Mycobacteriales</taxon>
        <taxon>Mycobacteriaceae</taxon>
        <taxon>Mycolicibacterium</taxon>
    </lineage>
</organism>
<dbReference type="InterPro" id="IPR001451">
    <property type="entry name" value="Hexapep"/>
</dbReference>
<dbReference type="PANTHER" id="PTHR23416:SF23">
    <property type="entry name" value="ACETYLTRANSFERASE C18B11.09C-RELATED"/>
    <property type="match status" value="1"/>
</dbReference>
<dbReference type="Proteomes" id="UP000467428">
    <property type="component" value="Chromosome"/>
</dbReference>
<reference evidence="3 4" key="1">
    <citation type="journal article" date="2019" name="Emerg. Microbes Infect.">
        <title>Comprehensive subspecies identification of 175 nontuberculous mycobacteria species based on 7547 genomic profiles.</title>
        <authorList>
            <person name="Matsumoto Y."/>
            <person name="Kinjo T."/>
            <person name="Motooka D."/>
            <person name="Nabeya D."/>
            <person name="Jung N."/>
            <person name="Uechi K."/>
            <person name="Horii T."/>
            <person name="Iida T."/>
            <person name="Fujita J."/>
            <person name="Nakamura S."/>
        </authorList>
    </citation>
    <scope>NUCLEOTIDE SEQUENCE [LARGE SCALE GENOMIC DNA]</scope>
    <source>
        <strain evidence="3 4">JCM 18538</strain>
    </source>
</reference>
<evidence type="ECO:0000256" key="1">
    <source>
        <dbReference type="ARBA" id="ARBA00007274"/>
    </source>
</evidence>
<dbReference type="Pfam" id="PF00132">
    <property type="entry name" value="Hexapep"/>
    <property type="match status" value="1"/>
</dbReference>
<evidence type="ECO:0000313" key="3">
    <source>
        <dbReference type="EMBL" id="BBY51359.1"/>
    </source>
</evidence>
<geneLocation type="plasmid" evidence="4">
    <name>pjcm18538 dna</name>
</geneLocation>
<dbReference type="KEGG" id="marz:MARA_48270"/>
<evidence type="ECO:0000313" key="4">
    <source>
        <dbReference type="Proteomes" id="UP000467428"/>
    </source>
</evidence>
<keyword evidence="2 3" id="KW-0808">Transferase</keyword>
<dbReference type="InterPro" id="IPR051159">
    <property type="entry name" value="Hexapeptide_acetyltransf"/>
</dbReference>
<dbReference type="CDD" id="cd05825">
    <property type="entry name" value="LbH_wcaF_like"/>
    <property type="match status" value="1"/>
</dbReference>
<name>A0A7I7S509_9MYCO</name>
<dbReference type="InterPro" id="IPR011004">
    <property type="entry name" value="Trimer_LpxA-like_sf"/>
</dbReference>
<dbReference type="GO" id="GO:0008374">
    <property type="term" value="F:O-acyltransferase activity"/>
    <property type="evidence" value="ECO:0007669"/>
    <property type="project" value="TreeGrafter"/>
</dbReference>
<dbReference type="EMBL" id="AP022593">
    <property type="protein sequence ID" value="BBY51359.1"/>
    <property type="molecule type" value="Genomic_DNA"/>
</dbReference>
<dbReference type="AlphaFoldDB" id="A0A7I7S509"/>
<dbReference type="PANTHER" id="PTHR23416">
    <property type="entry name" value="SIALIC ACID SYNTHASE-RELATED"/>
    <property type="match status" value="1"/>
</dbReference>
<keyword evidence="4" id="KW-1185">Reference proteome</keyword>
<dbReference type="Gene3D" id="2.160.10.10">
    <property type="entry name" value="Hexapeptide repeat proteins"/>
    <property type="match status" value="1"/>
</dbReference>
<dbReference type="GO" id="GO:0005829">
    <property type="term" value="C:cytosol"/>
    <property type="evidence" value="ECO:0007669"/>
    <property type="project" value="TreeGrafter"/>
</dbReference>
<evidence type="ECO:0000256" key="2">
    <source>
        <dbReference type="ARBA" id="ARBA00022679"/>
    </source>
</evidence>
<gene>
    <name evidence="3" type="ORF">MARA_48270</name>
</gene>
<dbReference type="SUPFAM" id="SSF51161">
    <property type="entry name" value="Trimeric LpxA-like enzymes"/>
    <property type="match status" value="1"/>
</dbReference>
<sequence length="194" mass="21061">MSGKESAWGGNDMVVTTTRVGWSLAAGRGCSYDKGRGVLIQALWVATSELVVTKVWCPNRLRCAILRWFGAKIGRDVIIRHRVRVHWPWKLSIGDDSWVGTDSELYNLDTIDIGSDVCISQHAYLCTGSHDRFSPDFDFDNGPIVVADGVWICARSTVLRGVTIGANSVIGATCLISGDVPSNAIVRAPQPTVS</sequence>
<comment type="similarity">
    <text evidence="1">Belongs to the transferase hexapeptide repeat family.</text>
</comment>
<protein>
    <submittedName>
        <fullName evidence="3">Colanic acid biosynthesis acetyltransferase WcaF</fullName>
    </submittedName>
</protein>
<proteinExistence type="inferred from homology"/>